<feature type="domain" description="TniQ" evidence="1">
    <location>
        <begin position="16"/>
        <end position="137"/>
    </location>
</feature>
<dbReference type="OrthoDB" id="9036115at2"/>
<reference evidence="2 3" key="1">
    <citation type="submission" date="2018-10" db="EMBL/GenBank/DDBJ databases">
        <title>Draft Genome Sequence of Ralstonia pseudosolanacearum (R. solanacearum phylotype I) Strain Tg03 Isolated from Luffa cylindrica in China.</title>
        <authorList>
            <person name="Yuan G.-Q."/>
            <person name="Li Q.-Q."/>
            <person name="Zhang Y.-W."/>
        </authorList>
    </citation>
    <scope>NUCLEOTIDE SEQUENCE [LARGE SCALE GENOMIC DNA]</scope>
    <source>
        <strain evidence="2 3">Tg03</strain>
    </source>
</reference>
<gene>
    <name evidence="2" type="ORF">EGA29_25575</name>
</gene>
<dbReference type="RefSeq" id="WP_081049994.1">
    <property type="nucleotide sequence ID" value="NZ_JASKHZ010000078.1"/>
</dbReference>
<organism evidence="2 3">
    <name type="scientific">Ralstonia pseudosolanacearum</name>
    <dbReference type="NCBI Taxonomy" id="1310165"/>
    <lineage>
        <taxon>Bacteria</taxon>
        <taxon>Pseudomonadati</taxon>
        <taxon>Pseudomonadota</taxon>
        <taxon>Betaproteobacteria</taxon>
        <taxon>Burkholderiales</taxon>
        <taxon>Burkholderiaceae</taxon>
        <taxon>Ralstonia</taxon>
        <taxon>Ralstonia solanacearum species complex</taxon>
    </lineage>
</organism>
<sequence>MMLRTETMPYPRQEEISPEEDGVGFALRMAIANGLTFCDLARHLATPGHLYLPATASGSVAFMFGCTPERLRRAFVVRKFHDGAQAADFFDHHFLRPYHLRQGSPQLCPACIEESHRALAAWSVCLVTSCPKHGLRLLDRCQCGRPMRWRRPALDMCECGLCLTTRDQVPVVADARELAVSRHIADLLNTAPGQLAARTASSLPTGFGNLSIDTFLRLFWIFGIVDSLQAEDHPKCANRCLPTNEAAALVCRAFDRLVSLVTRRPSREPIRIPMPALRSLYDDCTTQDDLRCLSSLILRLHKRAPSRQLLHLTTIDRQMSLFGDADDPTT</sequence>
<comment type="caution">
    <text evidence="2">The sequence shown here is derived from an EMBL/GenBank/DDBJ whole genome shotgun (WGS) entry which is preliminary data.</text>
</comment>
<evidence type="ECO:0000313" key="3">
    <source>
        <dbReference type="Proteomes" id="UP000271222"/>
    </source>
</evidence>
<name>A0A454TIL0_9RALS</name>
<proteinExistence type="predicted"/>
<dbReference type="EMBL" id="RJTL01000082">
    <property type="protein sequence ID" value="RNL99760.1"/>
    <property type="molecule type" value="Genomic_DNA"/>
</dbReference>
<evidence type="ECO:0000259" key="1">
    <source>
        <dbReference type="Pfam" id="PF06527"/>
    </source>
</evidence>
<dbReference type="InterPro" id="IPR009492">
    <property type="entry name" value="TniQ"/>
</dbReference>
<dbReference type="Proteomes" id="UP000271222">
    <property type="component" value="Unassembled WGS sequence"/>
</dbReference>
<dbReference type="Pfam" id="PF06527">
    <property type="entry name" value="TniQ"/>
    <property type="match status" value="1"/>
</dbReference>
<evidence type="ECO:0000313" key="2">
    <source>
        <dbReference type="EMBL" id="RNL99760.1"/>
    </source>
</evidence>
<dbReference type="AlphaFoldDB" id="A0A454TIL0"/>
<accession>A0A454TIL0</accession>
<protein>
    <recommendedName>
        <fullName evidence="1">TniQ domain-containing protein</fullName>
    </recommendedName>
</protein>